<sequence>MFERSNPNDLALRFRVPVGLAAVLAVLSVIHNQARPSVPAKIDYNAQFTLSITVPRRAECLRVAVFRQTTSFGALLMKIKCSFVTHSVHMDQKLQSTRLAWIIVMADGVPSVAQQVTARREATCGRQCHRVDGGRTGDGSSKQ</sequence>
<keyword evidence="2" id="KW-1185">Reference proteome</keyword>
<dbReference type="Proteomes" id="UP001219525">
    <property type="component" value="Unassembled WGS sequence"/>
</dbReference>
<proteinExistence type="predicted"/>
<evidence type="ECO:0000313" key="2">
    <source>
        <dbReference type="Proteomes" id="UP001219525"/>
    </source>
</evidence>
<evidence type="ECO:0000313" key="1">
    <source>
        <dbReference type="EMBL" id="KAJ7216479.1"/>
    </source>
</evidence>
<dbReference type="EMBL" id="JARJCW010000015">
    <property type="protein sequence ID" value="KAJ7216479.1"/>
    <property type="molecule type" value="Genomic_DNA"/>
</dbReference>
<protein>
    <submittedName>
        <fullName evidence="1">Uncharacterized protein</fullName>
    </submittedName>
</protein>
<organism evidence="1 2">
    <name type="scientific">Mycena pura</name>
    <dbReference type="NCBI Taxonomy" id="153505"/>
    <lineage>
        <taxon>Eukaryota</taxon>
        <taxon>Fungi</taxon>
        <taxon>Dikarya</taxon>
        <taxon>Basidiomycota</taxon>
        <taxon>Agaricomycotina</taxon>
        <taxon>Agaricomycetes</taxon>
        <taxon>Agaricomycetidae</taxon>
        <taxon>Agaricales</taxon>
        <taxon>Marasmiineae</taxon>
        <taxon>Mycenaceae</taxon>
        <taxon>Mycena</taxon>
    </lineage>
</organism>
<name>A0AAD6VMI4_9AGAR</name>
<accession>A0AAD6VMI4</accession>
<reference evidence="1" key="1">
    <citation type="submission" date="2023-03" db="EMBL/GenBank/DDBJ databases">
        <title>Massive genome expansion in bonnet fungi (Mycena s.s.) driven by repeated elements and novel gene families across ecological guilds.</title>
        <authorList>
            <consortium name="Lawrence Berkeley National Laboratory"/>
            <person name="Harder C.B."/>
            <person name="Miyauchi S."/>
            <person name="Viragh M."/>
            <person name="Kuo A."/>
            <person name="Thoen E."/>
            <person name="Andreopoulos B."/>
            <person name="Lu D."/>
            <person name="Skrede I."/>
            <person name="Drula E."/>
            <person name="Henrissat B."/>
            <person name="Morin E."/>
            <person name="Kohler A."/>
            <person name="Barry K."/>
            <person name="LaButti K."/>
            <person name="Morin E."/>
            <person name="Salamov A."/>
            <person name="Lipzen A."/>
            <person name="Mereny Z."/>
            <person name="Hegedus B."/>
            <person name="Baldrian P."/>
            <person name="Stursova M."/>
            <person name="Weitz H."/>
            <person name="Taylor A."/>
            <person name="Grigoriev I.V."/>
            <person name="Nagy L.G."/>
            <person name="Martin F."/>
            <person name="Kauserud H."/>
        </authorList>
    </citation>
    <scope>NUCLEOTIDE SEQUENCE</scope>
    <source>
        <strain evidence="1">9144</strain>
    </source>
</reference>
<gene>
    <name evidence="1" type="ORF">GGX14DRAFT_391301</name>
</gene>
<comment type="caution">
    <text evidence="1">The sequence shown here is derived from an EMBL/GenBank/DDBJ whole genome shotgun (WGS) entry which is preliminary data.</text>
</comment>
<dbReference type="AlphaFoldDB" id="A0AAD6VMI4"/>